<dbReference type="EMBL" id="KQ086010">
    <property type="protein sequence ID" value="KLO11066.1"/>
    <property type="molecule type" value="Genomic_DNA"/>
</dbReference>
<evidence type="ECO:0000256" key="1">
    <source>
        <dbReference type="SAM" id="Phobius"/>
    </source>
</evidence>
<dbReference type="InParanoid" id="A0A0H2S246"/>
<name>A0A0H2S246_9AGAM</name>
<reference evidence="2 3" key="1">
    <citation type="submission" date="2015-04" db="EMBL/GenBank/DDBJ databases">
        <title>Complete genome sequence of Schizopora paradoxa KUC8140, a cosmopolitan wood degrader in East Asia.</title>
        <authorList>
            <consortium name="DOE Joint Genome Institute"/>
            <person name="Min B."/>
            <person name="Park H."/>
            <person name="Jang Y."/>
            <person name="Kim J.-J."/>
            <person name="Kim K.H."/>
            <person name="Pangilinan J."/>
            <person name="Lipzen A."/>
            <person name="Riley R."/>
            <person name="Grigoriev I.V."/>
            <person name="Spatafora J.W."/>
            <person name="Choi I.-G."/>
        </authorList>
    </citation>
    <scope>NUCLEOTIDE SEQUENCE [LARGE SCALE GENOMIC DNA]</scope>
    <source>
        <strain evidence="2 3">KUC8140</strain>
    </source>
</reference>
<accession>A0A0H2S246</accession>
<evidence type="ECO:0000313" key="2">
    <source>
        <dbReference type="EMBL" id="KLO11066.1"/>
    </source>
</evidence>
<protein>
    <submittedName>
        <fullName evidence="2">Uncharacterized protein</fullName>
    </submittedName>
</protein>
<dbReference type="Proteomes" id="UP000053477">
    <property type="component" value="Unassembled WGS sequence"/>
</dbReference>
<feature type="transmembrane region" description="Helical" evidence="1">
    <location>
        <begin position="33"/>
        <end position="52"/>
    </location>
</feature>
<proteinExistence type="predicted"/>
<organism evidence="2 3">
    <name type="scientific">Schizopora paradoxa</name>
    <dbReference type="NCBI Taxonomy" id="27342"/>
    <lineage>
        <taxon>Eukaryota</taxon>
        <taxon>Fungi</taxon>
        <taxon>Dikarya</taxon>
        <taxon>Basidiomycota</taxon>
        <taxon>Agaricomycotina</taxon>
        <taxon>Agaricomycetes</taxon>
        <taxon>Hymenochaetales</taxon>
        <taxon>Schizoporaceae</taxon>
        <taxon>Schizopora</taxon>
    </lineage>
</organism>
<keyword evidence="1" id="KW-0812">Transmembrane</keyword>
<sequence>MNATDETTITIVLRLLLASCLISFRLSTVSDSISSRLFVQIFILFPIPFYRAERATERPTRRTGRVTWYCDLQEGDFEILKSSKRANWATTARSFLSIRARTRAF</sequence>
<gene>
    <name evidence="2" type="ORF">SCHPADRAFT_906378</name>
</gene>
<evidence type="ECO:0000313" key="3">
    <source>
        <dbReference type="Proteomes" id="UP000053477"/>
    </source>
</evidence>
<keyword evidence="1" id="KW-1133">Transmembrane helix</keyword>
<keyword evidence="3" id="KW-1185">Reference proteome</keyword>
<feature type="transmembrane region" description="Helical" evidence="1">
    <location>
        <begin position="7"/>
        <end position="27"/>
    </location>
</feature>
<dbReference type="AlphaFoldDB" id="A0A0H2S246"/>
<keyword evidence="1" id="KW-0472">Membrane</keyword>